<evidence type="ECO:0000313" key="1">
    <source>
        <dbReference type="EMBL" id="WSB95895.1"/>
    </source>
</evidence>
<dbReference type="EMBL" id="CP109109">
    <property type="protein sequence ID" value="WSB95895.1"/>
    <property type="molecule type" value="Genomic_DNA"/>
</dbReference>
<proteinExistence type="predicted"/>
<keyword evidence="2" id="KW-1185">Reference proteome</keyword>
<evidence type="ECO:0000313" key="2">
    <source>
        <dbReference type="Proteomes" id="UP001348369"/>
    </source>
</evidence>
<protein>
    <submittedName>
        <fullName evidence="1">Uncharacterized protein</fullName>
    </submittedName>
</protein>
<reference evidence="1" key="1">
    <citation type="submission" date="2022-10" db="EMBL/GenBank/DDBJ databases">
        <title>The complete genomes of actinobacterial strains from the NBC collection.</title>
        <authorList>
            <person name="Joergensen T.S."/>
            <person name="Alvarez Arevalo M."/>
            <person name="Sterndorff E.B."/>
            <person name="Faurdal D."/>
            <person name="Vuksanovic O."/>
            <person name="Mourched A.-S."/>
            <person name="Charusanti P."/>
            <person name="Shaw S."/>
            <person name="Blin K."/>
            <person name="Weber T."/>
        </authorList>
    </citation>
    <scope>NUCLEOTIDE SEQUENCE</scope>
    <source>
        <strain evidence="1">NBC 01771</strain>
    </source>
</reference>
<dbReference type="Proteomes" id="UP001348369">
    <property type="component" value="Chromosome"/>
</dbReference>
<name>A0ACD4ZCM1_9ACTN</name>
<gene>
    <name evidence="1" type="ORF">OG835_01950</name>
</gene>
<sequence>MDELPPSRNQRYIRQLLVHTGILDERNEDLERIPGWLEHELADKPHAHANLARPFLHWFLLRRARQRAATRHHPASADRDLRRRVSVALDFLAWMD</sequence>
<organism evidence="1 2">
    <name type="scientific">Streptomyces scopuliridis</name>
    <dbReference type="NCBI Taxonomy" id="452529"/>
    <lineage>
        <taxon>Bacteria</taxon>
        <taxon>Bacillati</taxon>
        <taxon>Actinomycetota</taxon>
        <taxon>Actinomycetes</taxon>
        <taxon>Kitasatosporales</taxon>
        <taxon>Streptomycetaceae</taxon>
        <taxon>Streptomyces</taxon>
    </lineage>
</organism>
<accession>A0ACD4ZCM1</accession>